<evidence type="ECO:0000313" key="2">
    <source>
        <dbReference type="EMBL" id="UYG98063.1"/>
    </source>
</evidence>
<evidence type="ECO:0000259" key="1">
    <source>
        <dbReference type="Pfam" id="PF08241"/>
    </source>
</evidence>
<evidence type="ECO:0000313" key="3">
    <source>
        <dbReference type="Proteomes" id="UP001163104"/>
    </source>
</evidence>
<sequence>MEKWFPTIYDVAMKPLEQARLKKVRKELISKAKGRVLEIGSGTGVNFPYYHNAYQVDAIEPNFLMVEKSLKRKKQSKVPIQTYLLKAEKLPFSDNTFDSVVGTLVFCTISEPLKALREIKRVSKPSANLLFLEHVRMSQPTLGKAQDFLTPFWKNICDGCHLNRNTLELFEQTHLTIKKVDAYYKGLFLAIECSNNK</sequence>
<geneLocation type="plasmid" evidence="2 3">
    <name>p1</name>
</geneLocation>
<feature type="domain" description="Methyltransferase type 11" evidence="1">
    <location>
        <begin position="37"/>
        <end position="130"/>
    </location>
</feature>
<dbReference type="InterPro" id="IPR013216">
    <property type="entry name" value="Methyltransf_11"/>
</dbReference>
<dbReference type="GO" id="GO:0008757">
    <property type="term" value="F:S-adenosylmethionine-dependent methyltransferase activity"/>
    <property type="evidence" value="ECO:0007669"/>
    <property type="project" value="InterPro"/>
</dbReference>
<protein>
    <submittedName>
        <fullName evidence="2">Class I SAM-dependent methyltransferase</fullName>
    </submittedName>
</protein>
<dbReference type="CDD" id="cd02440">
    <property type="entry name" value="AdoMet_MTases"/>
    <property type="match status" value="1"/>
</dbReference>
<proteinExistence type="predicted"/>
<gene>
    <name evidence="2" type="ORF">OD459_26635</name>
</gene>
<reference evidence="2" key="1">
    <citation type="submission" date="2022-10" db="EMBL/GenBank/DDBJ databases">
        <title>Mechanism of multi-heavy metal repair in Cytobacillus Firmus M7.</title>
        <authorList>
            <person name="Li X."/>
            <person name="Yu C."/>
        </authorList>
    </citation>
    <scope>NUCLEOTIDE SEQUENCE</scope>
    <source>
        <strain evidence="2">M7</strain>
        <plasmid evidence="2">p1</plasmid>
    </source>
</reference>
<dbReference type="AlphaFoldDB" id="A0AA46SGR1"/>
<dbReference type="Pfam" id="PF08241">
    <property type="entry name" value="Methyltransf_11"/>
    <property type="match status" value="1"/>
</dbReference>
<dbReference type="PANTHER" id="PTHR45036">
    <property type="entry name" value="METHYLTRANSFERASE LIKE 7B"/>
    <property type="match status" value="1"/>
</dbReference>
<dbReference type="SUPFAM" id="SSF53335">
    <property type="entry name" value="S-adenosyl-L-methionine-dependent methyltransferases"/>
    <property type="match status" value="1"/>
</dbReference>
<keyword evidence="2" id="KW-0808">Transferase</keyword>
<dbReference type="EMBL" id="CP107028">
    <property type="protein sequence ID" value="UYG98063.1"/>
    <property type="molecule type" value="Genomic_DNA"/>
</dbReference>
<keyword evidence="2" id="KW-0489">Methyltransferase</keyword>
<dbReference type="InterPro" id="IPR029063">
    <property type="entry name" value="SAM-dependent_MTases_sf"/>
</dbReference>
<organism evidence="2 3">
    <name type="scientific">Cytobacillus firmus</name>
    <name type="common">Bacillus firmus</name>
    <dbReference type="NCBI Taxonomy" id="1399"/>
    <lineage>
        <taxon>Bacteria</taxon>
        <taxon>Bacillati</taxon>
        <taxon>Bacillota</taxon>
        <taxon>Bacilli</taxon>
        <taxon>Bacillales</taxon>
        <taxon>Bacillaceae</taxon>
        <taxon>Cytobacillus</taxon>
    </lineage>
</organism>
<dbReference type="InterPro" id="IPR052356">
    <property type="entry name" value="Thiol_S-MT"/>
</dbReference>
<dbReference type="PANTHER" id="PTHR45036:SF1">
    <property type="entry name" value="METHYLTRANSFERASE LIKE 7A"/>
    <property type="match status" value="1"/>
</dbReference>
<dbReference type="RefSeq" id="WP_263600156.1">
    <property type="nucleotide sequence ID" value="NZ_CP107028.1"/>
</dbReference>
<accession>A0AA46SGR1</accession>
<dbReference type="Gene3D" id="3.40.50.150">
    <property type="entry name" value="Vaccinia Virus protein VP39"/>
    <property type="match status" value="1"/>
</dbReference>
<keyword evidence="2" id="KW-0614">Plasmid</keyword>
<dbReference type="Proteomes" id="UP001163104">
    <property type="component" value="Plasmid p1"/>
</dbReference>
<dbReference type="GO" id="GO:0032259">
    <property type="term" value="P:methylation"/>
    <property type="evidence" value="ECO:0007669"/>
    <property type="project" value="UniProtKB-KW"/>
</dbReference>
<name>A0AA46SGR1_CYTFI</name>